<dbReference type="InterPro" id="IPR051824">
    <property type="entry name" value="LRR_Rcpt-Like_S/T_Kinase"/>
</dbReference>
<sequence>MFVYFRVLYASGLIGCTITSFKFSSYKVARLDDQRHVWTWIFISTSPELDKPEVMRNINIRGELPSYLGTKSTILKLLDLSFNKLRRAIPSSYEELRDVENIHLTGNMLNGSIPSWMPKERDGDTIDLSYNNFSDITTQKCVDNHMFLHNGKQLLECFLFEELPVCPELSRGLHINRGGDGDEVTINGTIFEADNYVRKPLYYESEWIGIGISVVVFLLMLIGGIMLSKVQESDGTRFKEPGLEHEAFSLRKIKAATNIQYCKQDW</sequence>
<proteinExistence type="predicted"/>
<dbReference type="PANTHER" id="PTHR48006">
    <property type="entry name" value="LEUCINE-RICH REPEAT-CONTAINING PROTEIN DDB_G0281931-RELATED"/>
    <property type="match status" value="1"/>
</dbReference>
<dbReference type="GO" id="GO:0016020">
    <property type="term" value="C:membrane"/>
    <property type="evidence" value="ECO:0007669"/>
    <property type="project" value="UniProtKB-SubCell"/>
</dbReference>
<dbReference type="PANTHER" id="PTHR48006:SF81">
    <property type="entry name" value="PROTEIN KINASE DOMAIN-CONTAINING PROTEIN"/>
    <property type="match status" value="1"/>
</dbReference>
<dbReference type="AlphaFoldDB" id="A0A6D2J4G7"/>
<gene>
    <name evidence="3" type="ORF">MERR_LOCUS19272</name>
</gene>
<comment type="caution">
    <text evidence="3">The sequence shown here is derived from an EMBL/GenBank/DDBJ whole genome shotgun (WGS) entry which is preliminary data.</text>
</comment>
<evidence type="ECO:0000256" key="1">
    <source>
        <dbReference type="ARBA" id="ARBA00004479"/>
    </source>
</evidence>
<evidence type="ECO:0000256" key="2">
    <source>
        <dbReference type="SAM" id="Phobius"/>
    </source>
</evidence>
<protein>
    <submittedName>
        <fullName evidence="3">Uncharacterized protein</fullName>
    </submittedName>
</protein>
<comment type="subcellular location">
    <subcellularLocation>
        <location evidence="1">Membrane</location>
        <topology evidence="1">Single-pass type I membrane protein</topology>
    </subcellularLocation>
</comment>
<evidence type="ECO:0000313" key="3">
    <source>
        <dbReference type="EMBL" id="CAA7032037.1"/>
    </source>
</evidence>
<keyword evidence="2" id="KW-1133">Transmembrane helix</keyword>
<dbReference type="Proteomes" id="UP000467841">
    <property type="component" value="Unassembled WGS sequence"/>
</dbReference>
<name>A0A6D2J4G7_9BRAS</name>
<feature type="transmembrane region" description="Helical" evidence="2">
    <location>
        <begin position="207"/>
        <end position="227"/>
    </location>
</feature>
<keyword evidence="4" id="KW-1185">Reference proteome</keyword>
<keyword evidence="2" id="KW-0472">Membrane</keyword>
<accession>A0A6D2J4G7</accession>
<organism evidence="3 4">
    <name type="scientific">Microthlaspi erraticum</name>
    <dbReference type="NCBI Taxonomy" id="1685480"/>
    <lineage>
        <taxon>Eukaryota</taxon>
        <taxon>Viridiplantae</taxon>
        <taxon>Streptophyta</taxon>
        <taxon>Embryophyta</taxon>
        <taxon>Tracheophyta</taxon>
        <taxon>Spermatophyta</taxon>
        <taxon>Magnoliopsida</taxon>
        <taxon>eudicotyledons</taxon>
        <taxon>Gunneridae</taxon>
        <taxon>Pentapetalae</taxon>
        <taxon>rosids</taxon>
        <taxon>malvids</taxon>
        <taxon>Brassicales</taxon>
        <taxon>Brassicaceae</taxon>
        <taxon>Coluteocarpeae</taxon>
        <taxon>Microthlaspi</taxon>
    </lineage>
</organism>
<evidence type="ECO:0000313" key="4">
    <source>
        <dbReference type="Proteomes" id="UP000467841"/>
    </source>
</evidence>
<dbReference type="Gene3D" id="3.80.10.10">
    <property type="entry name" value="Ribonuclease Inhibitor"/>
    <property type="match status" value="1"/>
</dbReference>
<dbReference type="InterPro" id="IPR032675">
    <property type="entry name" value="LRR_dom_sf"/>
</dbReference>
<dbReference type="EMBL" id="CACVBM020001116">
    <property type="protein sequence ID" value="CAA7032037.1"/>
    <property type="molecule type" value="Genomic_DNA"/>
</dbReference>
<keyword evidence="2" id="KW-0812">Transmembrane</keyword>
<dbReference type="SUPFAM" id="SSF52058">
    <property type="entry name" value="L domain-like"/>
    <property type="match status" value="1"/>
</dbReference>
<reference evidence="3" key="1">
    <citation type="submission" date="2020-01" db="EMBL/GenBank/DDBJ databases">
        <authorList>
            <person name="Mishra B."/>
        </authorList>
    </citation>
    <scope>NUCLEOTIDE SEQUENCE [LARGE SCALE GENOMIC DNA]</scope>
</reference>
<dbReference type="OrthoDB" id="1740691at2759"/>